<dbReference type="GO" id="GO:0015016">
    <property type="term" value="F:heparan sulfate N-sulfotransferase activity"/>
    <property type="evidence" value="ECO:0007669"/>
    <property type="project" value="UniProtKB-EC"/>
</dbReference>
<protein>
    <recommendedName>
        <fullName evidence="5">[heparan sulfate]-glucosamine N-sulfotransferase</fullName>
        <ecNumber evidence="5">2.8.2.8</ecNumber>
    </recommendedName>
</protein>
<dbReference type="InterPro" id="IPR021930">
    <property type="entry name" value="Heparan_SO4_deacetylase_dom"/>
</dbReference>
<evidence type="ECO:0000256" key="1">
    <source>
        <dbReference type="ARBA" id="ARBA00004323"/>
    </source>
</evidence>
<dbReference type="InterPro" id="IPR000863">
    <property type="entry name" value="Sulfotransferase_dom"/>
</dbReference>
<feature type="disulfide bond" evidence="18">
    <location>
        <begin position="929"/>
        <end position="949"/>
    </location>
</feature>
<evidence type="ECO:0000259" key="20">
    <source>
        <dbReference type="Pfam" id="PF12062"/>
    </source>
</evidence>
<comment type="similarity">
    <text evidence="4">Belongs to the sulfotransferase 1 family. NDST subfamily.</text>
</comment>
<dbReference type="Pfam" id="PF00685">
    <property type="entry name" value="Sulfotransfer_1"/>
    <property type="match status" value="1"/>
</dbReference>
<comment type="pathway">
    <text evidence="3">Glycan metabolism; heparan sulfate biosynthesis.</text>
</comment>
<evidence type="ECO:0000256" key="4">
    <source>
        <dbReference type="ARBA" id="ARBA00010420"/>
    </source>
</evidence>
<evidence type="ECO:0000256" key="10">
    <source>
        <dbReference type="ARBA" id="ARBA00022989"/>
    </source>
</evidence>
<evidence type="ECO:0000259" key="21">
    <source>
        <dbReference type="Pfam" id="PF25119"/>
    </source>
</evidence>
<keyword evidence="13 18" id="KW-1015">Disulfide bond</keyword>
<feature type="active site" description="For sulfotransferase activity" evidence="16">
    <location>
        <position position="691"/>
    </location>
</feature>
<comment type="caution">
    <text evidence="22">The sequence shown here is derived from an EMBL/GenBank/DDBJ whole genome shotgun (WGS) entry which is preliminary data.</text>
</comment>
<gene>
    <name evidence="22" type="ORF">P879_07614</name>
</gene>
<comment type="pathway">
    <text evidence="2">Glycan metabolism; heparin biosynthesis.</text>
</comment>
<keyword evidence="7" id="KW-0812">Transmembrane</keyword>
<keyword evidence="23" id="KW-1185">Reference proteome</keyword>
<keyword evidence="12" id="KW-0472">Membrane</keyword>
<dbReference type="GO" id="GO:0016787">
    <property type="term" value="F:hydrolase activity"/>
    <property type="evidence" value="ECO:0007669"/>
    <property type="project" value="UniProtKB-KW"/>
</dbReference>
<dbReference type="Gene3D" id="3.40.50.300">
    <property type="entry name" value="P-loop containing nucleotide triphosphate hydrolases"/>
    <property type="match status" value="1"/>
</dbReference>
<keyword evidence="8" id="KW-0378">Hydrolase</keyword>
<sequence length="1011" mass="116177">MHWRMLSFMCFIRRLRLVKTVLWGLVAFTVVCICLSFPYSSLHSLTHSICNLEPCPLQHNVNLHPLGPLPEWSLTHYFLTFSQSRKTNTNADVKPRSAVDKLSPSIAFITISNEHKHIRNVLGYFFIRYKIVRLVKTNSWNNSEIFSHLEQDLSIRLIIFEDFAIYTGLPLKQRASLDIYCRVNEIGVVGFFNDGQAFSTDPDSLSLVAEHPLYIHRLSTSPRGLYLARNASLLRVTRSGRMQPDVLNSRASTTSAACCLATLIPKVGYENHYVPIAFTQVGQSSHENQATDVRTRSCVLNDIGPQSENESRVFQSLVVEDIGRFDGVRRVLFATHFTGLWVNSVLFLDAIVHLLGPDVHASPPVTIPWNKTFPGLPEHTELRRSNVSPDLLRWVLVDIDDVFLHGSGVPFTVDDAVSIVRAQNQWRKNVPDFKFNLGFCGHFFERADELDRAGYNKLLELRHEFYWFDHLWNHHQAHKLNETELISLMKHDIPVHSAYAVSPHHSGIYPVLESLYSAWRHVWNLTATSTEQYPRVHTPGPHLGFRFREVQVLPRQTCGVYSRSIQLADVPGGKQRIQELVFGGSLFHSILFNPVSIFMTHMTNYKGDRLALYLFDAVFTFIRHWTNLQLLSAPPAQLAKLYAHRFDFTGANDLPLYTDPCSDPHSRAIWPSGWPCGSDSLPQLIILGPQKTGSTALLHFLRLHPSLLANHYQFGTTFEELQFFSSDTLYSRGVRWYMDQFEHSLPNHHERVVLFEKSATYFTHHKAPARLYALIPQARLIVLLRNPIERAMAWYQHSLAHQDPAAELLTFLELLHLGKNVTANQLVDFIRKKRVDRSDINLDNITAVENLVTVVRRLYDRCLDPGNYALHLKRWLSYFPASQILPVDADRFIQTPAATLKVVQEFLRLPLLLNYSEYIEYNPHKGFSCLRSGHYFPDWPSSRLGKQSCLGRNKGRKYRHLDKVIEVPKLTRVHFAAANEQLRRLWHDQPVWRRWMAKAGTEYPSWVSAVG</sequence>
<dbReference type="EC" id="2.8.2.8" evidence="5"/>
<evidence type="ECO:0000256" key="18">
    <source>
        <dbReference type="PIRSR" id="PIRSR637359-3"/>
    </source>
</evidence>
<evidence type="ECO:0000256" key="5">
    <source>
        <dbReference type="ARBA" id="ARBA00012979"/>
    </source>
</evidence>
<evidence type="ECO:0000256" key="15">
    <source>
        <dbReference type="ARBA" id="ARBA00023268"/>
    </source>
</evidence>
<evidence type="ECO:0000256" key="9">
    <source>
        <dbReference type="ARBA" id="ARBA00022968"/>
    </source>
</evidence>
<dbReference type="Proteomes" id="UP000699462">
    <property type="component" value="Unassembled WGS sequence"/>
</dbReference>
<dbReference type="InterPro" id="IPR056793">
    <property type="entry name" value="HSNSD_N"/>
</dbReference>
<dbReference type="OrthoDB" id="8958249at2759"/>
<dbReference type="PANTHER" id="PTHR10605:SF56">
    <property type="entry name" value="BIFUNCTIONAL HEPARAN SULFATE N-DEACETYLASE_N-SULFOTRANSFERASE"/>
    <property type="match status" value="1"/>
</dbReference>
<dbReference type="SUPFAM" id="SSF52540">
    <property type="entry name" value="P-loop containing nucleoside triphosphate hydrolases"/>
    <property type="match status" value="1"/>
</dbReference>
<feature type="domain" description="Heparan sulfate-N-deacetylase N-terminal" evidence="21">
    <location>
        <begin position="156"/>
        <end position="354"/>
    </location>
</feature>
<evidence type="ECO:0000256" key="17">
    <source>
        <dbReference type="PIRSR" id="PIRSR637359-2"/>
    </source>
</evidence>
<keyword evidence="9" id="KW-0735">Signal-anchor</keyword>
<dbReference type="GO" id="GO:0000139">
    <property type="term" value="C:Golgi membrane"/>
    <property type="evidence" value="ECO:0007669"/>
    <property type="project" value="UniProtKB-SubCell"/>
</dbReference>
<keyword evidence="11" id="KW-0333">Golgi apparatus</keyword>
<feature type="binding site" evidence="17">
    <location>
        <begin position="954"/>
        <end position="958"/>
    </location>
    <ligand>
        <name>3'-phosphoadenylyl sulfate</name>
        <dbReference type="ChEBI" id="CHEBI:58339"/>
    </ligand>
</feature>
<evidence type="ECO:0000256" key="8">
    <source>
        <dbReference type="ARBA" id="ARBA00022801"/>
    </source>
</evidence>
<evidence type="ECO:0000256" key="16">
    <source>
        <dbReference type="PIRSR" id="PIRSR637359-1"/>
    </source>
</evidence>
<reference evidence="22 23" key="1">
    <citation type="submission" date="2019-07" db="EMBL/GenBank/DDBJ databases">
        <title>Annotation for the trematode Paragonimus westermani.</title>
        <authorList>
            <person name="Choi Y.-J."/>
        </authorList>
    </citation>
    <scope>NUCLEOTIDE SEQUENCE [LARGE SCALE GENOMIC DNA]</scope>
    <source>
        <strain evidence="22">180907_Pwestermani</strain>
    </source>
</reference>
<evidence type="ECO:0000256" key="11">
    <source>
        <dbReference type="ARBA" id="ARBA00023034"/>
    </source>
</evidence>
<dbReference type="PANTHER" id="PTHR10605">
    <property type="entry name" value="HEPARAN SULFATE SULFOTRANSFERASE"/>
    <property type="match status" value="1"/>
</dbReference>
<evidence type="ECO:0000256" key="2">
    <source>
        <dbReference type="ARBA" id="ARBA00004841"/>
    </source>
</evidence>
<keyword evidence="14" id="KW-0325">Glycoprotein</keyword>
<accession>A0A8T0D323</accession>
<comment type="subcellular location">
    <subcellularLocation>
        <location evidence="1">Golgi apparatus membrane</location>
        <topology evidence="1">Single-pass type II membrane protein</topology>
    </subcellularLocation>
</comment>
<evidence type="ECO:0000256" key="3">
    <source>
        <dbReference type="ARBA" id="ARBA00005093"/>
    </source>
</evidence>
<evidence type="ECO:0000313" key="23">
    <source>
        <dbReference type="Proteomes" id="UP000699462"/>
    </source>
</evidence>
<feature type="binding site" evidence="17">
    <location>
        <position position="785"/>
    </location>
    <ligand>
        <name>3'-phosphoadenylyl sulfate</name>
        <dbReference type="ChEBI" id="CHEBI:58339"/>
    </ligand>
</feature>
<dbReference type="Pfam" id="PF25119">
    <property type="entry name" value="HSNSD_N"/>
    <property type="match status" value="1"/>
</dbReference>
<evidence type="ECO:0000259" key="19">
    <source>
        <dbReference type="Pfam" id="PF00685"/>
    </source>
</evidence>
<feature type="domain" description="Sulfotransferase" evidence="19">
    <location>
        <begin position="682"/>
        <end position="954"/>
    </location>
</feature>
<dbReference type="Pfam" id="PF12062">
    <property type="entry name" value="HSNSD-CE"/>
    <property type="match status" value="1"/>
</dbReference>
<feature type="domain" description="Heparan sulphate-N-deacetylase deacetylase" evidence="20">
    <location>
        <begin position="393"/>
        <end position="587"/>
    </location>
</feature>
<dbReference type="EMBL" id="JTDF01022075">
    <property type="protein sequence ID" value="KAF8560991.1"/>
    <property type="molecule type" value="Genomic_DNA"/>
</dbReference>
<dbReference type="InterPro" id="IPR037359">
    <property type="entry name" value="NST/OST"/>
</dbReference>
<proteinExistence type="inferred from homology"/>
<name>A0A8T0D323_9TREM</name>
<organism evidence="22 23">
    <name type="scientific">Paragonimus westermani</name>
    <dbReference type="NCBI Taxonomy" id="34504"/>
    <lineage>
        <taxon>Eukaryota</taxon>
        <taxon>Metazoa</taxon>
        <taxon>Spiralia</taxon>
        <taxon>Lophotrochozoa</taxon>
        <taxon>Platyhelminthes</taxon>
        <taxon>Trematoda</taxon>
        <taxon>Digenea</taxon>
        <taxon>Plagiorchiida</taxon>
        <taxon>Troglotremata</taxon>
        <taxon>Troglotrematidae</taxon>
        <taxon>Paragonimus</taxon>
    </lineage>
</organism>
<dbReference type="GO" id="GO:0019213">
    <property type="term" value="F:deacetylase activity"/>
    <property type="evidence" value="ECO:0007669"/>
    <property type="project" value="TreeGrafter"/>
</dbReference>
<evidence type="ECO:0000256" key="6">
    <source>
        <dbReference type="ARBA" id="ARBA00022679"/>
    </source>
</evidence>
<dbReference type="InterPro" id="IPR027417">
    <property type="entry name" value="P-loop_NTPase"/>
</dbReference>
<evidence type="ECO:0000256" key="12">
    <source>
        <dbReference type="ARBA" id="ARBA00023136"/>
    </source>
</evidence>
<keyword evidence="10" id="KW-1133">Transmembrane helix</keyword>
<evidence type="ECO:0000256" key="7">
    <source>
        <dbReference type="ARBA" id="ARBA00022692"/>
    </source>
</evidence>
<dbReference type="AlphaFoldDB" id="A0A8T0D323"/>
<evidence type="ECO:0000313" key="22">
    <source>
        <dbReference type="EMBL" id="KAF8560991.1"/>
    </source>
</evidence>
<keyword evidence="15" id="KW-0511">Multifunctional enzyme</keyword>
<keyword evidence="6" id="KW-0808">Transferase</keyword>
<evidence type="ECO:0000256" key="14">
    <source>
        <dbReference type="ARBA" id="ARBA00023180"/>
    </source>
</evidence>
<evidence type="ECO:0000256" key="13">
    <source>
        <dbReference type="ARBA" id="ARBA00023157"/>
    </source>
</evidence>